<reference evidence="5 6" key="1">
    <citation type="submission" date="2018-11" db="EMBL/GenBank/DDBJ databases">
        <title>Genome sequencing and assembly of Anaerosphaera sp. nov., GS7-6-2.</title>
        <authorList>
            <person name="Rettenmaier R."/>
            <person name="Liebl W."/>
            <person name="Zverlov V."/>
        </authorList>
    </citation>
    <scope>NUCLEOTIDE SEQUENCE [LARGE SCALE GENOMIC DNA]</scope>
    <source>
        <strain evidence="5 6">GS7-6-2</strain>
    </source>
</reference>
<evidence type="ECO:0000313" key="6">
    <source>
        <dbReference type="Proteomes" id="UP000288812"/>
    </source>
</evidence>
<evidence type="ECO:0000256" key="2">
    <source>
        <dbReference type="ARBA" id="ARBA00022840"/>
    </source>
</evidence>
<dbReference type="OrthoDB" id="190810at2"/>
<dbReference type="InterPro" id="IPR041664">
    <property type="entry name" value="AAA_16"/>
</dbReference>
<keyword evidence="5" id="KW-0723">Serine/threonine-protein kinase</keyword>
<dbReference type="EMBL" id="RLIH01000002">
    <property type="protein sequence ID" value="RVU55611.1"/>
    <property type="molecule type" value="Genomic_DNA"/>
</dbReference>
<dbReference type="AlphaFoldDB" id="A0A437S9Q7"/>
<dbReference type="InterPro" id="IPR005158">
    <property type="entry name" value="BTAD"/>
</dbReference>
<dbReference type="GO" id="GO:0004674">
    <property type="term" value="F:protein serine/threonine kinase activity"/>
    <property type="evidence" value="ECO:0007669"/>
    <property type="project" value="UniProtKB-KW"/>
</dbReference>
<dbReference type="GO" id="GO:0004016">
    <property type="term" value="F:adenylate cyclase activity"/>
    <property type="evidence" value="ECO:0007669"/>
    <property type="project" value="TreeGrafter"/>
</dbReference>
<dbReference type="InterPro" id="IPR019734">
    <property type="entry name" value="TPR_rpt"/>
</dbReference>
<keyword evidence="3" id="KW-0802">TPR repeat</keyword>
<dbReference type="Gene3D" id="1.25.40.10">
    <property type="entry name" value="Tetratricopeptide repeat domain"/>
    <property type="match status" value="3"/>
</dbReference>
<dbReference type="Pfam" id="PF03704">
    <property type="entry name" value="BTAD"/>
    <property type="match status" value="1"/>
</dbReference>
<sequence length="1022" mass="119531">MVDINCNLFNSVVIKEDDNEVLIPGGKVGGVFYYILMKKIVSRDELAGIFWPSSNEENAKLSLRNAIHKIRKSFKEDIIISPNKSTLMLNEDINFIIDADIFDKDPFKNLDLYKGEFLKGFYIKDTIEFEYWLIEMRNYYKERCIITLQERIKVDYQERELTQLEKDINTLLRIDNFNDFAYLYLLKLYKLKGRNDKIINEYYNIQRILRDELGIDPTEEMTAIYKEAVESVGNKKVKNLKEDNTLFYNREFEMDLIQKNLDKFYSGETSKSILVSGEVGMGKTLLKKNILKQNKGKFKVFEVSCYSVEKEFSYSPWIKIIDLINKELSKEDSEKPILWDDVIKKLFFDGSNKTQGVRKILENKENYDSDLIYNSIISALKSLSKKGKVLIVIEDIQWADTLSMKILVNLILHVNEDVRFFLTKTNEVSKNIDRHLTTLIDLNKLLEIKLNRFDKTTVGVILRKEINDISEADIDYIYERSKGNALFLKVYIDIFKNNKKEDLITSKVSDILQETFSNLSDTEMKILEVISAFYGSIDIELLLKIVDIKAFEIVDNLNNLVKKNILEENKSGKSVIITFVHSVYKDFVYGELNDLSKQIIHREIAEALEGELSEDNKDITKFIKLKYHYNRANEEVKTVKYEVYILNYYLNFNHEVFPNLDDYDLNRQVKNFINNDRAMQWLDEIECNILKIKNSSKNSSNINEINSIELLFLYCKGRYLIRCGNYSSGVKVMNRVIQMGNELKDERMELSGHKQMAIYAIQINEPEIMLKHIIEAIKVARSLKDNVEIGVLYRLYGVYYMMKGNFKQAELLFEKSVDTFNALEFISNYNSISIAADYNYIGEIRNAEGNYEKAMQYYGKAINLCKGVEVTCQALFYLNAGKTSYLMGNFADMEKYLNLAKSIVKQFDSYWKNSILDAFLALCNFIKGNYQIALEYLKDAIAEVKTINNPRDIGSVYFVQTIIALELEERAEKELDDFKGFLKESSEYYYYNALRYLEEYRDRSEIEFLKSLIQNDFNEVII</sequence>
<dbReference type="SMART" id="SM01043">
    <property type="entry name" value="BTAD"/>
    <property type="match status" value="1"/>
</dbReference>
<dbReference type="Pfam" id="PF13191">
    <property type="entry name" value="AAA_16"/>
    <property type="match status" value="1"/>
</dbReference>
<dbReference type="SMART" id="SM00028">
    <property type="entry name" value="TPR"/>
    <property type="match status" value="4"/>
</dbReference>
<evidence type="ECO:0000313" key="5">
    <source>
        <dbReference type="EMBL" id="RVU55611.1"/>
    </source>
</evidence>
<feature type="domain" description="Bacterial transcriptional activator" evidence="4">
    <location>
        <begin position="97"/>
        <end position="229"/>
    </location>
</feature>
<evidence type="ECO:0000256" key="3">
    <source>
        <dbReference type="PROSITE-ProRule" id="PRU00339"/>
    </source>
</evidence>
<dbReference type="GO" id="GO:0005737">
    <property type="term" value="C:cytoplasm"/>
    <property type="evidence" value="ECO:0007669"/>
    <property type="project" value="TreeGrafter"/>
</dbReference>
<dbReference type="GO" id="GO:0005524">
    <property type="term" value="F:ATP binding"/>
    <property type="evidence" value="ECO:0007669"/>
    <property type="project" value="UniProtKB-KW"/>
</dbReference>
<evidence type="ECO:0000259" key="4">
    <source>
        <dbReference type="SMART" id="SM01043"/>
    </source>
</evidence>
<dbReference type="Gene3D" id="3.40.50.300">
    <property type="entry name" value="P-loop containing nucleotide triphosphate hydrolases"/>
    <property type="match status" value="1"/>
</dbReference>
<protein>
    <submittedName>
        <fullName evidence="5">Serine/threonine protein kinase</fullName>
    </submittedName>
</protein>
<evidence type="ECO:0000256" key="1">
    <source>
        <dbReference type="ARBA" id="ARBA00022741"/>
    </source>
</evidence>
<keyword evidence="5" id="KW-0418">Kinase</keyword>
<name>A0A437S9Q7_9FIRM</name>
<dbReference type="PANTHER" id="PTHR16305:SF28">
    <property type="entry name" value="GUANYLATE CYCLASE DOMAIN-CONTAINING PROTEIN"/>
    <property type="match status" value="1"/>
</dbReference>
<accession>A0A437S9Q7</accession>
<dbReference type="PROSITE" id="PS50005">
    <property type="entry name" value="TPR"/>
    <property type="match status" value="1"/>
</dbReference>
<dbReference type="SUPFAM" id="SSF52540">
    <property type="entry name" value="P-loop containing nucleoside triphosphate hydrolases"/>
    <property type="match status" value="1"/>
</dbReference>
<dbReference type="InterPro" id="IPR011990">
    <property type="entry name" value="TPR-like_helical_dom_sf"/>
</dbReference>
<dbReference type="Proteomes" id="UP000288812">
    <property type="component" value="Unassembled WGS sequence"/>
</dbReference>
<keyword evidence="5" id="KW-0808">Transferase</keyword>
<dbReference type="RefSeq" id="WP_127723463.1">
    <property type="nucleotide sequence ID" value="NZ_RLIH01000002.1"/>
</dbReference>
<keyword evidence="2" id="KW-0067">ATP-binding</keyword>
<gene>
    <name evidence="5" type="ORF">EF514_02455</name>
</gene>
<dbReference type="InterPro" id="IPR027417">
    <property type="entry name" value="P-loop_NTPase"/>
</dbReference>
<keyword evidence="6" id="KW-1185">Reference proteome</keyword>
<organism evidence="5 6">
    <name type="scientific">Anaerosphaera multitolerans</name>
    <dbReference type="NCBI Taxonomy" id="2487351"/>
    <lineage>
        <taxon>Bacteria</taxon>
        <taxon>Bacillati</taxon>
        <taxon>Bacillota</taxon>
        <taxon>Tissierellia</taxon>
        <taxon>Tissierellales</taxon>
        <taxon>Peptoniphilaceae</taxon>
        <taxon>Anaerosphaera</taxon>
    </lineage>
</organism>
<dbReference type="SUPFAM" id="SSF48452">
    <property type="entry name" value="TPR-like"/>
    <property type="match status" value="2"/>
</dbReference>
<proteinExistence type="predicted"/>
<comment type="caution">
    <text evidence="5">The sequence shown here is derived from an EMBL/GenBank/DDBJ whole genome shotgun (WGS) entry which is preliminary data.</text>
</comment>
<keyword evidence="1" id="KW-0547">Nucleotide-binding</keyword>
<dbReference type="PANTHER" id="PTHR16305">
    <property type="entry name" value="TESTICULAR SOLUBLE ADENYLYL CYCLASE"/>
    <property type="match status" value="1"/>
</dbReference>
<feature type="repeat" description="TPR" evidence="3">
    <location>
        <begin position="835"/>
        <end position="868"/>
    </location>
</feature>